<dbReference type="RefSeq" id="WP_094376197.1">
    <property type="nucleotide sequence ID" value="NZ_NOKA02000017.1"/>
</dbReference>
<accession>A0A255IPC3</accession>
<reference evidence="2 5" key="2">
    <citation type="submission" date="2018-05" db="EMBL/GenBank/DDBJ databases">
        <title>Genomic Encyclopedia of Type Strains, Phase IV (KMG-IV): sequencing the most valuable type-strain genomes for metagenomic binning, comparative biology and taxonomic classification.</title>
        <authorList>
            <person name="Goeker M."/>
        </authorList>
    </citation>
    <scope>NUCLEOTIDE SEQUENCE [LARGE SCALE GENOMIC DNA]</scope>
    <source>
        <strain evidence="2 5">DSM 28816</strain>
    </source>
</reference>
<dbReference type="AlphaFoldDB" id="A0A255IPC3"/>
<organism evidence="3 4">
    <name type="scientific">Lachnotalea glycerini</name>
    <dbReference type="NCBI Taxonomy" id="1763509"/>
    <lineage>
        <taxon>Bacteria</taxon>
        <taxon>Bacillati</taxon>
        <taxon>Bacillota</taxon>
        <taxon>Clostridia</taxon>
        <taxon>Lachnospirales</taxon>
        <taxon>Lachnospiraceae</taxon>
        <taxon>Lachnotalea</taxon>
    </lineage>
</organism>
<keyword evidence="4" id="KW-1185">Reference proteome</keyword>
<feature type="signal peptide" evidence="1">
    <location>
        <begin position="1"/>
        <end position="18"/>
    </location>
</feature>
<evidence type="ECO:0008006" key="6">
    <source>
        <dbReference type="Google" id="ProtNLM"/>
    </source>
</evidence>
<dbReference type="OrthoDB" id="1976337at2"/>
<dbReference type="Proteomes" id="UP000247523">
    <property type="component" value="Unassembled WGS sequence"/>
</dbReference>
<proteinExistence type="predicted"/>
<protein>
    <recommendedName>
        <fullName evidence="6">DUF4163 domain-containing protein</fullName>
    </recommendedName>
</protein>
<gene>
    <name evidence="2" type="ORF">C8E03_1166</name>
    <name evidence="3" type="ORF">CG710_009985</name>
</gene>
<dbReference type="EMBL" id="NOKA02000017">
    <property type="protein sequence ID" value="RDY31321.1"/>
    <property type="molecule type" value="Genomic_DNA"/>
</dbReference>
<dbReference type="Proteomes" id="UP000216411">
    <property type="component" value="Unassembled WGS sequence"/>
</dbReference>
<evidence type="ECO:0000313" key="4">
    <source>
        <dbReference type="Proteomes" id="UP000216411"/>
    </source>
</evidence>
<evidence type="ECO:0000313" key="2">
    <source>
        <dbReference type="EMBL" id="PXV85575.1"/>
    </source>
</evidence>
<dbReference type="EMBL" id="QICS01000016">
    <property type="protein sequence ID" value="PXV85575.1"/>
    <property type="molecule type" value="Genomic_DNA"/>
</dbReference>
<evidence type="ECO:0000313" key="3">
    <source>
        <dbReference type="EMBL" id="RDY31321.1"/>
    </source>
</evidence>
<name>A0A255IPC3_9FIRM</name>
<keyword evidence="1" id="KW-0732">Signal</keyword>
<evidence type="ECO:0000256" key="1">
    <source>
        <dbReference type="SAM" id="SignalP"/>
    </source>
</evidence>
<dbReference type="Gene3D" id="3.30.565.40">
    <property type="entry name" value="Fervidobacterium nodosum Rt17-B1 like"/>
    <property type="match status" value="1"/>
</dbReference>
<sequence>MKKVIVFSLVLGAICLLAGCQKENEWKESSETATKTDLANIEEVLITKDNICIKYPKLINLVNSKIEDKWNGIIQEKITSDLDLLTENDVYNLDYEVVSSSEDELSIKMVGSCHYDGATQPFSFIYTYNISLETGDSIRLCDRADVNQLAEKIYNNQGFQIETTIKEKFIDYIYSAFDNEELLAEMLMNFDYSEDNNQPFGYSFYQDGRLHLCIEVPHDLGDFIIIELENS</sequence>
<reference evidence="3" key="3">
    <citation type="submission" date="2018-07" db="EMBL/GenBank/DDBJ databases">
        <authorList>
            <person name="Quirk P.G."/>
            <person name="Krulwich T.A."/>
        </authorList>
    </citation>
    <scope>NUCLEOTIDE SEQUENCE</scope>
    <source>
        <strain evidence="3">CCRI-19302</strain>
    </source>
</reference>
<feature type="chain" id="PRO_5038298186" description="DUF4163 domain-containing protein" evidence="1">
    <location>
        <begin position="19"/>
        <end position="231"/>
    </location>
</feature>
<reference evidence="3 4" key="1">
    <citation type="journal article" date="2017" name="Genome Announc.">
        <title>Draft Genome Sequence of a Sporulating and Motile Strain of Lachnotalea glycerini Isolated from Water in Quebec City, Canada.</title>
        <authorList>
            <person name="Maheux A.F."/>
            <person name="Boudreau D.K."/>
            <person name="Berube E."/>
            <person name="Boissinot M."/>
            <person name="Raymond F."/>
            <person name="Brodeur S."/>
            <person name="Corbeil J."/>
            <person name="Isabel S."/>
            <person name="Omar R.F."/>
            <person name="Bergeron M.G."/>
        </authorList>
    </citation>
    <scope>NUCLEOTIDE SEQUENCE [LARGE SCALE GENOMIC DNA]</scope>
    <source>
        <strain evidence="3 4">CCRI-19302</strain>
    </source>
</reference>
<dbReference type="PROSITE" id="PS51257">
    <property type="entry name" value="PROKAR_LIPOPROTEIN"/>
    <property type="match status" value="1"/>
</dbReference>
<evidence type="ECO:0000313" key="5">
    <source>
        <dbReference type="Proteomes" id="UP000247523"/>
    </source>
</evidence>
<comment type="caution">
    <text evidence="3">The sequence shown here is derived from an EMBL/GenBank/DDBJ whole genome shotgun (WGS) entry which is preliminary data.</text>
</comment>